<evidence type="ECO:0000313" key="3">
    <source>
        <dbReference type="EMBL" id="KAK7367207.1"/>
    </source>
</evidence>
<dbReference type="AlphaFoldDB" id="A0AAN9NB22"/>
<dbReference type="InterPro" id="IPR013087">
    <property type="entry name" value="Znf_C2H2_type"/>
</dbReference>
<evidence type="ECO:0000256" key="1">
    <source>
        <dbReference type="SAM" id="MobiDB-lite"/>
    </source>
</evidence>
<evidence type="ECO:0000313" key="4">
    <source>
        <dbReference type="Proteomes" id="UP001374584"/>
    </source>
</evidence>
<protein>
    <recommendedName>
        <fullName evidence="2">C2H2-type domain-containing protein</fullName>
    </recommendedName>
</protein>
<name>A0AAN9NB22_PHACN</name>
<feature type="compositionally biased region" description="Basic and acidic residues" evidence="1">
    <location>
        <begin position="52"/>
        <end position="65"/>
    </location>
</feature>
<feature type="compositionally biased region" description="Basic and acidic residues" evidence="1">
    <location>
        <begin position="216"/>
        <end position="230"/>
    </location>
</feature>
<comment type="caution">
    <text evidence="3">The sequence shown here is derived from an EMBL/GenBank/DDBJ whole genome shotgun (WGS) entry which is preliminary data.</text>
</comment>
<dbReference type="PROSITE" id="PS00028">
    <property type="entry name" value="ZINC_FINGER_C2H2_1"/>
    <property type="match status" value="1"/>
</dbReference>
<evidence type="ECO:0000259" key="2">
    <source>
        <dbReference type="PROSITE" id="PS00028"/>
    </source>
</evidence>
<organism evidence="3 4">
    <name type="scientific">Phaseolus coccineus</name>
    <name type="common">Scarlet runner bean</name>
    <name type="synonym">Phaseolus multiflorus</name>
    <dbReference type="NCBI Taxonomy" id="3886"/>
    <lineage>
        <taxon>Eukaryota</taxon>
        <taxon>Viridiplantae</taxon>
        <taxon>Streptophyta</taxon>
        <taxon>Embryophyta</taxon>
        <taxon>Tracheophyta</taxon>
        <taxon>Spermatophyta</taxon>
        <taxon>Magnoliopsida</taxon>
        <taxon>eudicotyledons</taxon>
        <taxon>Gunneridae</taxon>
        <taxon>Pentapetalae</taxon>
        <taxon>rosids</taxon>
        <taxon>fabids</taxon>
        <taxon>Fabales</taxon>
        <taxon>Fabaceae</taxon>
        <taxon>Papilionoideae</taxon>
        <taxon>50 kb inversion clade</taxon>
        <taxon>NPAAA clade</taxon>
        <taxon>indigoferoid/millettioid clade</taxon>
        <taxon>Phaseoleae</taxon>
        <taxon>Phaseolus</taxon>
    </lineage>
</organism>
<feature type="compositionally biased region" description="Polar residues" evidence="1">
    <location>
        <begin position="193"/>
        <end position="213"/>
    </location>
</feature>
<sequence length="292" mass="30691">MEKHSPSLGPYSNKSLSAPSGDTLTLIINPINNNLQGEGTMKTPWQVLDELRGESSDDSGGEKDVIGGSGNCRRDKNGVGGGSGDCNNNGIRGRSGAENGNGGDVGGGIPPVTVTVAVAVGGGRMELVESAVVREGVVGKKRKTSIVRDPPTGKPTCPLCRKEFPTWKGAFGHMRAHPDRDYRGFFKPPVFGSPSSTQHHPLTNANKGNTSQCDAGENKSTGEEVNHGEKGSALPPLQVVMFDLNEPQTAMENAAESVTEKSGENGKIFGFDLNAEGNVFGFDLNEMPLAEE</sequence>
<dbReference type="PANTHER" id="PTHR47591:SF13">
    <property type="entry name" value="OS02G0293900 PROTEIN"/>
    <property type="match status" value="1"/>
</dbReference>
<keyword evidence="4" id="KW-1185">Reference proteome</keyword>
<gene>
    <name evidence="3" type="ORF">VNO80_09216</name>
</gene>
<dbReference type="PANTHER" id="PTHR47591">
    <property type="entry name" value="ZINC FINGER PROTEIN ZAT2-RELATED"/>
    <property type="match status" value="1"/>
</dbReference>
<accession>A0AAN9NB22</accession>
<proteinExistence type="predicted"/>
<feature type="domain" description="C2H2-type" evidence="2">
    <location>
        <begin position="157"/>
        <end position="177"/>
    </location>
</feature>
<feature type="compositionally biased region" description="Gly residues" evidence="1">
    <location>
        <begin position="99"/>
        <end position="109"/>
    </location>
</feature>
<reference evidence="3 4" key="1">
    <citation type="submission" date="2024-01" db="EMBL/GenBank/DDBJ databases">
        <title>The genomes of 5 underutilized Papilionoideae crops provide insights into root nodulation and disease resistanc.</title>
        <authorList>
            <person name="Jiang F."/>
        </authorList>
    </citation>
    <scope>NUCLEOTIDE SEQUENCE [LARGE SCALE GENOMIC DNA]</scope>
    <source>
        <strain evidence="3">JINMINGXINNONG_FW02</strain>
        <tissue evidence="3">Leaves</tissue>
    </source>
</reference>
<feature type="region of interest" description="Disordered" evidence="1">
    <location>
        <begin position="191"/>
        <end position="233"/>
    </location>
</feature>
<dbReference type="EMBL" id="JAYMYR010000004">
    <property type="protein sequence ID" value="KAK7367207.1"/>
    <property type="molecule type" value="Genomic_DNA"/>
</dbReference>
<dbReference type="Proteomes" id="UP001374584">
    <property type="component" value="Unassembled WGS sequence"/>
</dbReference>
<feature type="region of interest" description="Disordered" evidence="1">
    <location>
        <begin position="52"/>
        <end position="109"/>
    </location>
</feature>